<dbReference type="InterPro" id="IPR011333">
    <property type="entry name" value="SKP1/BTB/POZ_sf"/>
</dbReference>
<dbReference type="Gene3D" id="2.60.120.820">
    <property type="entry name" value="PHR domain"/>
    <property type="match status" value="1"/>
</dbReference>
<keyword evidence="3" id="KW-1185">Reference proteome</keyword>
<dbReference type="PANTHER" id="PTHR45774">
    <property type="entry name" value="BTB/POZ DOMAIN-CONTAINING"/>
    <property type="match status" value="1"/>
</dbReference>
<feature type="domain" description="BTB" evidence="1">
    <location>
        <begin position="35"/>
        <end position="102"/>
    </location>
</feature>
<dbReference type="EnsemblMetazoa" id="AALFPA23_013593.R19686">
    <property type="protein sequence ID" value="AALFPA23_013593.P19686"/>
    <property type="gene ID" value="AALFPA23_013593"/>
</dbReference>
<dbReference type="Gene3D" id="1.25.40.420">
    <property type="match status" value="1"/>
</dbReference>
<protein>
    <recommendedName>
        <fullName evidence="1">BTB domain-containing protein</fullName>
    </recommendedName>
</protein>
<name>A0ABM1YZL8_AEDAL</name>
<accession>A0ABM1YZL8</accession>
<evidence type="ECO:0000313" key="3">
    <source>
        <dbReference type="Proteomes" id="UP000069940"/>
    </source>
</evidence>
<reference evidence="3" key="1">
    <citation type="journal article" date="2015" name="Proc. Natl. Acad. Sci. U.S.A.">
        <title>Genome sequence of the Asian Tiger mosquito, Aedes albopictus, reveals insights into its biology, genetics, and evolution.</title>
        <authorList>
            <person name="Chen X.G."/>
            <person name="Jiang X."/>
            <person name="Gu J."/>
            <person name="Xu M."/>
            <person name="Wu Y."/>
            <person name="Deng Y."/>
            <person name="Zhang C."/>
            <person name="Bonizzoni M."/>
            <person name="Dermauw W."/>
            <person name="Vontas J."/>
            <person name="Armbruster P."/>
            <person name="Huang X."/>
            <person name="Yang Y."/>
            <person name="Zhang H."/>
            <person name="He W."/>
            <person name="Peng H."/>
            <person name="Liu Y."/>
            <person name="Wu K."/>
            <person name="Chen J."/>
            <person name="Lirakis M."/>
            <person name="Topalis P."/>
            <person name="Van Leeuwen T."/>
            <person name="Hall A.B."/>
            <person name="Jiang X."/>
            <person name="Thorpe C."/>
            <person name="Mueller R.L."/>
            <person name="Sun C."/>
            <person name="Waterhouse R.M."/>
            <person name="Yan G."/>
            <person name="Tu Z.J."/>
            <person name="Fang X."/>
            <person name="James A.A."/>
        </authorList>
    </citation>
    <scope>NUCLEOTIDE SEQUENCE [LARGE SCALE GENOMIC DNA]</scope>
    <source>
        <strain evidence="3">Foshan</strain>
    </source>
</reference>
<evidence type="ECO:0000259" key="1">
    <source>
        <dbReference type="PROSITE" id="PS50097"/>
    </source>
</evidence>
<dbReference type="PANTHER" id="PTHR45774:SF9">
    <property type="entry name" value="LUTE, ISOFORM D"/>
    <property type="match status" value="1"/>
</dbReference>
<sequence>MNSSNLMDISQSVDVDFDIPFAKRQESLINNRFQSDVTFLVGEKRQPIYAHKLLLIISSEHFNGMFNGKESNSEEIEVNDVEPDIFLEILRYIYCRKVHLTVQNVLEIFVHAQKYMLDELRQQSIGFFEKNVASDNVLKLFAQNRLYEFSIVNEKCLSLILKNPLLFFKHEDFYALDRKSLDIIFSSKKFNCSDTQLLQALRDWNKVNESECVSDLQTMINTKRVRNCSKLRFFGSLSYGTHTDFEFSLNRSHKMTLYGIGVFVGSNAEMITIEVKIRDNSKTLASHQFELENKDRSTVDVAKLFFEELKLLPSEKYTITIGFNPSEKRYTISNPASAHKTVSLQIFNQNGNNTYGNSYTSTTGSVISHFYYDVYR</sequence>
<dbReference type="PROSITE" id="PS50097">
    <property type="entry name" value="BTB"/>
    <property type="match status" value="1"/>
</dbReference>
<dbReference type="SUPFAM" id="SSF54695">
    <property type="entry name" value="POZ domain"/>
    <property type="match status" value="1"/>
</dbReference>
<organism evidence="2 3">
    <name type="scientific">Aedes albopictus</name>
    <name type="common">Asian tiger mosquito</name>
    <name type="synonym">Stegomyia albopicta</name>
    <dbReference type="NCBI Taxonomy" id="7160"/>
    <lineage>
        <taxon>Eukaryota</taxon>
        <taxon>Metazoa</taxon>
        <taxon>Ecdysozoa</taxon>
        <taxon>Arthropoda</taxon>
        <taxon>Hexapoda</taxon>
        <taxon>Insecta</taxon>
        <taxon>Pterygota</taxon>
        <taxon>Neoptera</taxon>
        <taxon>Endopterygota</taxon>
        <taxon>Diptera</taxon>
        <taxon>Nematocera</taxon>
        <taxon>Culicoidea</taxon>
        <taxon>Culicidae</taxon>
        <taxon>Culicinae</taxon>
        <taxon>Aedini</taxon>
        <taxon>Aedes</taxon>
        <taxon>Stegomyia</taxon>
    </lineage>
</organism>
<dbReference type="InterPro" id="IPR000210">
    <property type="entry name" value="BTB/POZ_dom"/>
</dbReference>
<reference evidence="2" key="2">
    <citation type="submission" date="2025-05" db="UniProtKB">
        <authorList>
            <consortium name="EnsemblMetazoa"/>
        </authorList>
    </citation>
    <scope>IDENTIFICATION</scope>
    <source>
        <strain evidence="2">Foshan</strain>
    </source>
</reference>
<proteinExistence type="predicted"/>
<dbReference type="GeneID" id="109397830"/>
<dbReference type="Pfam" id="PF00651">
    <property type="entry name" value="BTB"/>
    <property type="match status" value="1"/>
</dbReference>
<dbReference type="SMART" id="SM00225">
    <property type="entry name" value="BTB"/>
    <property type="match status" value="1"/>
</dbReference>
<dbReference type="RefSeq" id="XP_062699159.1">
    <property type="nucleotide sequence ID" value="XM_062843175.1"/>
</dbReference>
<dbReference type="Proteomes" id="UP000069940">
    <property type="component" value="Unassembled WGS sequence"/>
</dbReference>
<dbReference type="InterPro" id="IPR038648">
    <property type="entry name" value="PHR_sf"/>
</dbReference>
<dbReference type="Gene3D" id="3.30.710.10">
    <property type="entry name" value="Potassium Channel Kv1.1, Chain A"/>
    <property type="match status" value="1"/>
</dbReference>
<evidence type="ECO:0000313" key="2">
    <source>
        <dbReference type="EnsemblMetazoa" id="AALFPA23_013593.P19686"/>
    </source>
</evidence>